<protein>
    <submittedName>
        <fullName evidence="2">Uncharacterized protein</fullName>
    </submittedName>
</protein>
<evidence type="ECO:0000313" key="2">
    <source>
        <dbReference type="EMBL" id="GCE16123.1"/>
    </source>
</evidence>
<evidence type="ECO:0000256" key="1">
    <source>
        <dbReference type="SAM" id="Phobius"/>
    </source>
</evidence>
<keyword evidence="1" id="KW-0812">Transmembrane</keyword>
<keyword evidence="3" id="KW-1185">Reference proteome</keyword>
<organism evidence="2 3">
    <name type="scientific">Tengunoibacter tsumagoiensis</name>
    <dbReference type="NCBI Taxonomy" id="2014871"/>
    <lineage>
        <taxon>Bacteria</taxon>
        <taxon>Bacillati</taxon>
        <taxon>Chloroflexota</taxon>
        <taxon>Ktedonobacteria</taxon>
        <taxon>Ktedonobacterales</taxon>
        <taxon>Dictyobacteraceae</taxon>
        <taxon>Tengunoibacter</taxon>
    </lineage>
</organism>
<comment type="caution">
    <text evidence="2">The sequence shown here is derived from an EMBL/GenBank/DDBJ whole genome shotgun (WGS) entry which is preliminary data.</text>
</comment>
<reference evidence="3" key="1">
    <citation type="submission" date="2018-12" db="EMBL/GenBank/DDBJ databases">
        <title>Tengunoibacter tsumagoiensis gen. nov., sp. nov., Dictyobacter kobayashii sp. nov., D. alpinus sp. nov., and D. joshuensis sp. nov. and description of Dictyobacteraceae fam. nov. within the order Ktedonobacterales isolated from Tengu-no-mugimeshi.</title>
        <authorList>
            <person name="Wang C.M."/>
            <person name="Zheng Y."/>
            <person name="Sakai Y."/>
            <person name="Toyoda A."/>
            <person name="Minakuchi Y."/>
            <person name="Abe K."/>
            <person name="Yokota A."/>
            <person name="Yabe S."/>
        </authorList>
    </citation>
    <scope>NUCLEOTIDE SEQUENCE [LARGE SCALE GENOMIC DNA]</scope>
    <source>
        <strain evidence="3">Uno3</strain>
    </source>
</reference>
<dbReference type="AlphaFoldDB" id="A0A402AAD0"/>
<feature type="transmembrane region" description="Helical" evidence="1">
    <location>
        <begin position="40"/>
        <end position="63"/>
    </location>
</feature>
<dbReference type="Proteomes" id="UP000287352">
    <property type="component" value="Unassembled WGS sequence"/>
</dbReference>
<keyword evidence="1" id="KW-1133">Transmembrane helix</keyword>
<dbReference type="InterPro" id="IPR046492">
    <property type="entry name" value="DUF6585"/>
</dbReference>
<gene>
    <name evidence="2" type="ORF">KTT_59820</name>
</gene>
<evidence type="ECO:0000313" key="3">
    <source>
        <dbReference type="Proteomes" id="UP000287352"/>
    </source>
</evidence>
<dbReference type="RefSeq" id="WP_126583505.1">
    <property type="nucleotide sequence ID" value="NZ_BIFR01000002.1"/>
</dbReference>
<sequence>MPQRTSLPASLSLPDEVYEQASIYQLGSMTGLFMPTFSNLFVLIGIVIGSIIIDLILLIGIIYFTGVVIYYLALFPLFVLIGAIGAFPNHNLRIYVFDNGLLRAKGKRYEVARWDEITEVWQKSGRNSYRISAFTCLLKLQDGRTLKLTDAVRFVHYLAGIVQEEVGAKLLPTALLTYKSGETVRFGKINVNIQGINNGKELVPWNQVDSLFAKEGQLFVQKHGRLLKWSVVKVNEIPNLGVLAALVDSIVKDSGSQQTS</sequence>
<dbReference type="Pfam" id="PF20226">
    <property type="entry name" value="DUF6585"/>
    <property type="match status" value="1"/>
</dbReference>
<dbReference type="OrthoDB" id="156557at2"/>
<accession>A0A402AAD0</accession>
<name>A0A402AAD0_9CHLR</name>
<proteinExistence type="predicted"/>
<feature type="transmembrane region" description="Helical" evidence="1">
    <location>
        <begin position="69"/>
        <end position="87"/>
    </location>
</feature>
<dbReference type="EMBL" id="BIFR01000002">
    <property type="protein sequence ID" value="GCE16123.1"/>
    <property type="molecule type" value="Genomic_DNA"/>
</dbReference>
<keyword evidence="1" id="KW-0472">Membrane</keyword>